<sequence>MGSQPALLPSQAGLVDGLAGLSAARRRGRGGGIGRNKVPDADTQIVPGTSAVLPRAGFPGGDQLEDLVGQLPIAALRVRRPAQALERGLAATEPARDIPQIGWHRTSFARRASDRRVAALIASSASNTGVLRGRPLG</sequence>
<gene>
    <name evidence="2" type="ORF">AVDCRST_MAG67-179</name>
</gene>
<evidence type="ECO:0000313" key="2">
    <source>
        <dbReference type="EMBL" id="CAA9473143.1"/>
    </source>
</evidence>
<organism evidence="2">
    <name type="scientific">uncultured Solirubrobacteraceae bacterium</name>
    <dbReference type="NCBI Taxonomy" id="1162706"/>
    <lineage>
        <taxon>Bacteria</taxon>
        <taxon>Bacillati</taxon>
        <taxon>Actinomycetota</taxon>
        <taxon>Thermoleophilia</taxon>
        <taxon>Solirubrobacterales</taxon>
        <taxon>Solirubrobacteraceae</taxon>
        <taxon>environmental samples</taxon>
    </lineage>
</organism>
<name>A0A6J4RGB4_9ACTN</name>
<protein>
    <submittedName>
        <fullName evidence="2">Uncharacterized protein</fullName>
    </submittedName>
</protein>
<reference evidence="2" key="1">
    <citation type="submission" date="2020-02" db="EMBL/GenBank/DDBJ databases">
        <authorList>
            <person name="Meier V. D."/>
        </authorList>
    </citation>
    <scope>NUCLEOTIDE SEQUENCE</scope>
    <source>
        <strain evidence="2">AVDCRST_MAG67</strain>
    </source>
</reference>
<accession>A0A6J4RGB4</accession>
<feature type="region of interest" description="Disordered" evidence="1">
    <location>
        <begin position="25"/>
        <end position="44"/>
    </location>
</feature>
<evidence type="ECO:0000256" key="1">
    <source>
        <dbReference type="SAM" id="MobiDB-lite"/>
    </source>
</evidence>
<dbReference type="EMBL" id="CADCVQ010000010">
    <property type="protein sequence ID" value="CAA9473143.1"/>
    <property type="molecule type" value="Genomic_DNA"/>
</dbReference>
<dbReference type="AlphaFoldDB" id="A0A6J4RGB4"/>
<proteinExistence type="predicted"/>